<reference evidence="2" key="1">
    <citation type="journal article" date="2024" name="IScience">
        <title>Strigolactones Initiate the Formation of Haustorium-like Structures in Castilleja.</title>
        <authorList>
            <person name="Buerger M."/>
            <person name="Peterson D."/>
            <person name="Chory J."/>
        </authorList>
    </citation>
    <scope>NUCLEOTIDE SEQUENCE [LARGE SCALE GENOMIC DNA]</scope>
</reference>
<comment type="caution">
    <text evidence="1">The sequence shown here is derived from an EMBL/GenBank/DDBJ whole genome shotgun (WGS) entry which is preliminary data.</text>
</comment>
<dbReference type="EMBL" id="JAVIJP010000054">
    <property type="protein sequence ID" value="KAL3623282.1"/>
    <property type="molecule type" value="Genomic_DNA"/>
</dbReference>
<protein>
    <submittedName>
        <fullName evidence="1">Uncharacterized protein</fullName>
    </submittedName>
</protein>
<evidence type="ECO:0000313" key="1">
    <source>
        <dbReference type="EMBL" id="KAL3623282.1"/>
    </source>
</evidence>
<name>A0ABD3C395_9LAMI</name>
<organism evidence="1 2">
    <name type="scientific">Castilleja foliolosa</name>
    <dbReference type="NCBI Taxonomy" id="1961234"/>
    <lineage>
        <taxon>Eukaryota</taxon>
        <taxon>Viridiplantae</taxon>
        <taxon>Streptophyta</taxon>
        <taxon>Embryophyta</taxon>
        <taxon>Tracheophyta</taxon>
        <taxon>Spermatophyta</taxon>
        <taxon>Magnoliopsida</taxon>
        <taxon>eudicotyledons</taxon>
        <taxon>Gunneridae</taxon>
        <taxon>Pentapetalae</taxon>
        <taxon>asterids</taxon>
        <taxon>lamiids</taxon>
        <taxon>Lamiales</taxon>
        <taxon>Orobanchaceae</taxon>
        <taxon>Pedicularideae</taxon>
        <taxon>Castillejinae</taxon>
        <taxon>Castilleja</taxon>
    </lineage>
</organism>
<dbReference type="AlphaFoldDB" id="A0ABD3C395"/>
<accession>A0ABD3C395</accession>
<sequence length="65" mass="7174">MTVVERRRGNGDMGGMRSSMAAKLAFFPPPPTSYKVITDDVTGLLQPFSHREKIDVLILPTLRGT</sequence>
<gene>
    <name evidence="1" type="ORF">CASFOL_032098</name>
</gene>
<proteinExistence type="predicted"/>
<keyword evidence="2" id="KW-1185">Reference proteome</keyword>
<dbReference type="Proteomes" id="UP001632038">
    <property type="component" value="Unassembled WGS sequence"/>
</dbReference>
<evidence type="ECO:0000313" key="2">
    <source>
        <dbReference type="Proteomes" id="UP001632038"/>
    </source>
</evidence>